<name>A0A3P3RLJ2_9EURY</name>
<evidence type="ECO:0000256" key="1">
    <source>
        <dbReference type="ARBA" id="ARBA00023015"/>
    </source>
</evidence>
<dbReference type="PANTHER" id="PTHR34236:SF1">
    <property type="entry name" value="DIMETHYL SULFOXIDE REDUCTASE TRANSCRIPTIONAL ACTIVATOR"/>
    <property type="match status" value="1"/>
</dbReference>
<dbReference type="AlphaFoldDB" id="A0A3P3RLJ2"/>
<keyword evidence="1" id="KW-0805">Transcription regulation</keyword>
<comment type="caution">
    <text evidence="4">The sequence shown here is derived from an EMBL/GenBank/DDBJ whole genome shotgun (WGS) entry which is preliminary data.</text>
</comment>
<dbReference type="PANTHER" id="PTHR34236">
    <property type="entry name" value="DIMETHYL SULFOXIDE REDUCTASE TRANSCRIPTIONAL ACTIVATOR"/>
    <property type="match status" value="1"/>
</dbReference>
<evidence type="ECO:0000313" key="4">
    <source>
        <dbReference type="EMBL" id="RRJ33768.1"/>
    </source>
</evidence>
<sequence>MEERINSKMIKEILTGESPDQTDMGIRTDRNANQIAGIGRGDESTLVCGRLPTEAFGLHETFATVPDLTVECAPLVAAGETANMSMLWASTDEADLTGILNDDPTVFAAKELCQSDDRCLYRVEWTHNVHRCIEILLQSQGILLSNRGTRSGWAVEVLYPTREDVRTATECCERYGLSVTIDTIRSLDSDRMVQCGLTPAQHRVLTQACRHGYFDVPRKIGLEELADKMSVSHQALSERLRRGHDTLIRSTLIETSSVSPTAPASTLSL</sequence>
<reference evidence="4 5" key="1">
    <citation type="submission" date="2018-11" db="EMBL/GenBank/DDBJ databases">
        <title>Taxonoimc description of Halomarina strain SPP-AMP-1.</title>
        <authorList>
            <person name="Pal Y."/>
            <person name="Srinivasana K."/>
            <person name="Verma A."/>
            <person name="Kumar P."/>
        </authorList>
    </citation>
    <scope>NUCLEOTIDE SEQUENCE [LARGE SCALE GENOMIC DNA]</scope>
    <source>
        <strain evidence="4 5">SPP-AMP-1</strain>
    </source>
</reference>
<dbReference type="Proteomes" id="UP000282322">
    <property type="component" value="Unassembled WGS sequence"/>
</dbReference>
<dbReference type="Pfam" id="PF04967">
    <property type="entry name" value="HTH_10"/>
    <property type="match status" value="1"/>
</dbReference>
<keyword evidence="2" id="KW-0804">Transcription</keyword>
<accession>A0A3P3RLJ2</accession>
<dbReference type="InterPro" id="IPR007050">
    <property type="entry name" value="HTH_bacterioopsin"/>
</dbReference>
<gene>
    <name evidence="4" type="ORF">EIK79_02985</name>
</gene>
<evidence type="ECO:0000256" key="2">
    <source>
        <dbReference type="ARBA" id="ARBA00023163"/>
    </source>
</evidence>
<proteinExistence type="predicted"/>
<evidence type="ECO:0000259" key="3">
    <source>
        <dbReference type="Pfam" id="PF04967"/>
    </source>
</evidence>
<keyword evidence="5" id="KW-1185">Reference proteome</keyword>
<protein>
    <recommendedName>
        <fullName evidence="3">HTH bat-type domain-containing protein</fullName>
    </recommendedName>
</protein>
<feature type="domain" description="HTH bat-type" evidence="3">
    <location>
        <begin position="197"/>
        <end position="248"/>
    </location>
</feature>
<dbReference type="EMBL" id="RRCH01000003">
    <property type="protein sequence ID" value="RRJ33768.1"/>
    <property type="molecule type" value="Genomic_DNA"/>
</dbReference>
<organism evidence="4 5">
    <name type="scientific">Halocatena pleomorpha</name>
    <dbReference type="NCBI Taxonomy" id="1785090"/>
    <lineage>
        <taxon>Archaea</taxon>
        <taxon>Methanobacteriati</taxon>
        <taxon>Methanobacteriota</taxon>
        <taxon>Stenosarchaea group</taxon>
        <taxon>Halobacteria</taxon>
        <taxon>Halobacteriales</taxon>
        <taxon>Natronomonadaceae</taxon>
        <taxon>Halocatena</taxon>
    </lineage>
</organism>
<evidence type="ECO:0000313" key="5">
    <source>
        <dbReference type="Proteomes" id="UP000282322"/>
    </source>
</evidence>